<sequence length="505" mass="54022">MGEPFHEIFARGAASRRDRIALTVDGHPTRYGELLDMMSAVAATIARLGLPAGARVAIYSELSATAVAAAFGILEAGCVLACIRHTVDTAELERQLDDSGASLLVASRATLPRVATRHRAVALDPATGGSLDAVAGFAIDGGARELDPATPDAATIFYTSGSTGDAKGVLVTHRNMVAAFRAVTGYLASTESDVVLGFTPGLSSDYGFYNTMMPLLSGGHAVVETALPADASAIVELIERHGVTGLHVFPPALFRLCEAGELPTARLRSLRYISTSGQNLPGKYIRLILQALPAVLLYCNYGSTECKRISYLPPEQLERRLGSVGKAIPGVRTYLLDEAGNLVTQAGQVGELAVAGDLLMEKYWRREADTERVIRRDRFGESRLFMTGDLFTMDRDGFLFFHCRKGDLFDRNGIEVNPRAVERVLLEHASVAEALVVPFAANDGSRVPRAYVVPAPGIFGTNIDADELLAHCRRHLDAGAMPAGIEFRPALPRTFGGKATAQGLN</sequence>
<dbReference type="InterPro" id="IPR025110">
    <property type="entry name" value="AMP-bd_C"/>
</dbReference>
<comment type="caution">
    <text evidence="3">The sequence shown here is derived from an EMBL/GenBank/DDBJ whole genome shotgun (WGS) entry which is preliminary data.</text>
</comment>
<dbReference type="InterPro" id="IPR020845">
    <property type="entry name" value="AMP-binding_CS"/>
</dbReference>
<dbReference type="Pfam" id="PF13193">
    <property type="entry name" value="AMP-binding_C"/>
    <property type="match status" value="1"/>
</dbReference>
<accession>A0A2A7SDE3</accession>
<dbReference type="RefSeq" id="WP_096752261.1">
    <property type="nucleotide sequence ID" value="NZ_CADEPO010000007.1"/>
</dbReference>
<protein>
    <submittedName>
        <fullName evidence="3">AMP-dependent synthetase</fullName>
    </submittedName>
</protein>
<dbReference type="PROSITE" id="PS00455">
    <property type="entry name" value="AMP_BINDING"/>
    <property type="match status" value="1"/>
</dbReference>
<dbReference type="Proteomes" id="UP000220629">
    <property type="component" value="Unassembled WGS sequence"/>
</dbReference>
<proteinExistence type="predicted"/>
<dbReference type="EMBL" id="PDDY01000001">
    <property type="protein sequence ID" value="PEH41270.1"/>
    <property type="molecule type" value="Genomic_DNA"/>
</dbReference>
<evidence type="ECO:0000259" key="1">
    <source>
        <dbReference type="Pfam" id="PF00501"/>
    </source>
</evidence>
<name>A0A2A7SDE3_BURGA</name>
<dbReference type="PANTHER" id="PTHR43767:SF1">
    <property type="entry name" value="NONRIBOSOMAL PEPTIDE SYNTHASE PES1 (EUROFUNG)-RELATED"/>
    <property type="match status" value="1"/>
</dbReference>
<feature type="domain" description="AMP-binding enzyme C-terminal" evidence="2">
    <location>
        <begin position="421"/>
        <end position="498"/>
    </location>
</feature>
<dbReference type="Gene3D" id="3.40.50.12780">
    <property type="entry name" value="N-terminal domain of ligase-like"/>
    <property type="match status" value="1"/>
</dbReference>
<dbReference type="InterPro" id="IPR042099">
    <property type="entry name" value="ANL_N_sf"/>
</dbReference>
<dbReference type="AlphaFoldDB" id="A0A2A7SDE3"/>
<gene>
    <name evidence="3" type="ORF">CRM94_03335</name>
</gene>
<reference evidence="4" key="1">
    <citation type="submission" date="2017-09" db="EMBL/GenBank/DDBJ databases">
        <title>FDA dAtabase for Regulatory Grade micrObial Sequences (FDA-ARGOS): Supporting development and validation of Infectious Disease Dx tests.</title>
        <authorList>
            <person name="Minogue T."/>
            <person name="Wolcott M."/>
            <person name="Wasieloski L."/>
            <person name="Aguilar W."/>
            <person name="Moore D."/>
            <person name="Tallon L."/>
            <person name="Sadzewicz L."/>
            <person name="Ott S."/>
            <person name="Zhao X."/>
            <person name="Nagaraj S."/>
            <person name="Vavikolanu K."/>
            <person name="Aluvathingal J."/>
            <person name="Nadendla S."/>
            <person name="Sichtig H."/>
        </authorList>
    </citation>
    <scope>NUCLEOTIDE SEQUENCE [LARGE SCALE GENOMIC DNA]</scope>
    <source>
        <strain evidence="4">FDAARGOS_390</strain>
    </source>
</reference>
<feature type="domain" description="AMP-dependent synthetase/ligase" evidence="1">
    <location>
        <begin position="9"/>
        <end position="364"/>
    </location>
</feature>
<dbReference type="SUPFAM" id="SSF56801">
    <property type="entry name" value="Acetyl-CoA synthetase-like"/>
    <property type="match status" value="1"/>
</dbReference>
<dbReference type="InterPro" id="IPR050237">
    <property type="entry name" value="ATP-dep_AMP-bd_enzyme"/>
</dbReference>
<dbReference type="Gene3D" id="3.30.300.30">
    <property type="match status" value="1"/>
</dbReference>
<evidence type="ECO:0000313" key="4">
    <source>
        <dbReference type="Proteomes" id="UP000220629"/>
    </source>
</evidence>
<dbReference type="Pfam" id="PF00501">
    <property type="entry name" value="AMP-binding"/>
    <property type="match status" value="1"/>
</dbReference>
<dbReference type="InterPro" id="IPR000873">
    <property type="entry name" value="AMP-dep_synth/lig_dom"/>
</dbReference>
<dbReference type="GO" id="GO:0016878">
    <property type="term" value="F:acid-thiol ligase activity"/>
    <property type="evidence" value="ECO:0007669"/>
    <property type="project" value="UniProtKB-ARBA"/>
</dbReference>
<organism evidence="3 4">
    <name type="scientific">Burkholderia gladioli</name>
    <name type="common">Pseudomonas marginata</name>
    <name type="synonym">Phytomonas marginata</name>
    <dbReference type="NCBI Taxonomy" id="28095"/>
    <lineage>
        <taxon>Bacteria</taxon>
        <taxon>Pseudomonadati</taxon>
        <taxon>Pseudomonadota</taxon>
        <taxon>Betaproteobacteria</taxon>
        <taxon>Burkholderiales</taxon>
        <taxon>Burkholderiaceae</taxon>
        <taxon>Burkholderia</taxon>
    </lineage>
</organism>
<evidence type="ECO:0000313" key="3">
    <source>
        <dbReference type="EMBL" id="PEH41270.1"/>
    </source>
</evidence>
<dbReference type="PANTHER" id="PTHR43767">
    <property type="entry name" value="LONG-CHAIN-FATTY-ACID--COA LIGASE"/>
    <property type="match status" value="1"/>
</dbReference>
<evidence type="ECO:0000259" key="2">
    <source>
        <dbReference type="Pfam" id="PF13193"/>
    </source>
</evidence>
<dbReference type="InterPro" id="IPR045851">
    <property type="entry name" value="AMP-bd_C_sf"/>
</dbReference>